<comment type="caution">
    <text evidence="2">The sequence shown here is derived from an EMBL/GenBank/DDBJ whole genome shotgun (WGS) entry which is preliminary data.</text>
</comment>
<dbReference type="EMBL" id="JAXLQG010000008">
    <property type="protein sequence ID" value="KAK5536748.1"/>
    <property type="molecule type" value="Genomic_DNA"/>
</dbReference>
<feature type="region of interest" description="Disordered" evidence="1">
    <location>
        <begin position="392"/>
        <end position="416"/>
    </location>
</feature>
<proteinExistence type="predicted"/>
<feature type="region of interest" description="Disordered" evidence="1">
    <location>
        <begin position="749"/>
        <end position="886"/>
    </location>
</feature>
<evidence type="ECO:0000313" key="2">
    <source>
        <dbReference type="EMBL" id="KAK5536748.1"/>
    </source>
</evidence>
<feature type="region of interest" description="Disordered" evidence="1">
    <location>
        <begin position="538"/>
        <end position="591"/>
    </location>
</feature>
<feature type="compositionally biased region" description="Basic and acidic residues" evidence="1">
    <location>
        <begin position="405"/>
        <end position="416"/>
    </location>
</feature>
<feature type="compositionally biased region" description="Low complexity" evidence="1">
    <location>
        <begin position="834"/>
        <end position="857"/>
    </location>
</feature>
<dbReference type="AlphaFoldDB" id="A0AAV9Q9C3"/>
<feature type="region of interest" description="Disordered" evidence="1">
    <location>
        <begin position="37"/>
        <end position="98"/>
    </location>
</feature>
<feature type="compositionally biased region" description="Basic residues" evidence="1">
    <location>
        <begin position="806"/>
        <end position="822"/>
    </location>
</feature>
<accession>A0AAV9Q9C3</accession>
<evidence type="ECO:0000256" key="1">
    <source>
        <dbReference type="SAM" id="MobiDB-lite"/>
    </source>
</evidence>
<feature type="compositionally biased region" description="Polar residues" evidence="1">
    <location>
        <begin position="60"/>
        <end position="97"/>
    </location>
</feature>
<dbReference type="Proteomes" id="UP001345827">
    <property type="component" value="Unassembled WGS sequence"/>
</dbReference>
<gene>
    <name evidence="2" type="ORF">LTR25_005422</name>
</gene>
<reference evidence="2 3" key="1">
    <citation type="submission" date="2023-06" db="EMBL/GenBank/DDBJ databases">
        <title>Black Yeasts Isolated from many extreme environments.</title>
        <authorList>
            <person name="Coleine C."/>
            <person name="Stajich J.E."/>
            <person name="Selbmann L."/>
        </authorList>
    </citation>
    <scope>NUCLEOTIDE SEQUENCE [LARGE SCALE GENOMIC DNA]</scope>
    <source>
        <strain evidence="2 3">CCFEE 5887</strain>
    </source>
</reference>
<keyword evidence="3" id="KW-1185">Reference proteome</keyword>
<feature type="compositionally biased region" description="Basic residues" evidence="1">
    <location>
        <begin position="860"/>
        <end position="873"/>
    </location>
</feature>
<evidence type="ECO:0000313" key="3">
    <source>
        <dbReference type="Proteomes" id="UP001345827"/>
    </source>
</evidence>
<name>A0AAV9Q9C3_9PEZI</name>
<protein>
    <submittedName>
        <fullName evidence="2">Uncharacterized protein</fullName>
    </submittedName>
</protein>
<feature type="compositionally biased region" description="Basic and acidic residues" evidence="1">
    <location>
        <begin position="758"/>
        <end position="780"/>
    </location>
</feature>
<organism evidence="2 3">
    <name type="scientific">Vermiconidia calcicola</name>
    <dbReference type="NCBI Taxonomy" id="1690605"/>
    <lineage>
        <taxon>Eukaryota</taxon>
        <taxon>Fungi</taxon>
        <taxon>Dikarya</taxon>
        <taxon>Ascomycota</taxon>
        <taxon>Pezizomycotina</taxon>
        <taxon>Dothideomycetes</taxon>
        <taxon>Dothideomycetidae</taxon>
        <taxon>Mycosphaerellales</taxon>
        <taxon>Extremaceae</taxon>
        <taxon>Vermiconidia</taxon>
    </lineage>
</organism>
<feature type="compositionally biased region" description="Polar residues" evidence="1">
    <location>
        <begin position="538"/>
        <end position="548"/>
    </location>
</feature>
<sequence>MPTDTARINPACSENEANILSLLTDREDIQAEDVAFRPAQTDSDRCSGFHALPEEVPADSTVSNPSTADAASEQSTYKPSSGDVESQLTREGTTKASSDVRLTIRQDLQAGKFDIPALKHFELTAPPPGTYQFPPPWLPPYRSRLRQQFDRSYLLPDRNLPFNIQIMEHCKDWAELGSRIQDDSRRKEVLDHVFVTLQNAWFEALRIGYDPGVPIDASPKRRKRAPAATEEVKKQLIPGQPPIHLRSRQKKDVDPEKEPIFVSQSYKGSHLWAVTAGELEEAGVSEAHVRQRAESDLNDGDELLEEVLEEVGGFLYKEDWFRTPGANSCQRDLFLYSLFEVQMSRRNLAQLQTLYDGFTGRQQKVNTQKRIDAEKERHNHFLALALEINGRGGSKSLQPSDDNYQEGRRDDSESGDIHEGASLLIATVEKVVNQSPQDASSNLDKAKQALRDLMVYARQIDSLSAGADQRDDLDAHLQGCAEAEDLAKKFEESKNTLASLLSSLKIQPAPSDLEGHDTDMGMGASQLDASLAVLTNEKPTSGEHSSAQIGEPIPSDNALKRGHSPAETEDDTLGVPAHKKQKIETQAENEAQPQMSIVFPEVGDLNTPPAHEEWPAVAEPLESSSGNLAEREEEIGKRSLVVKLRVPNSFDPMELTSEKVFVQKGFRYRYTRSSTIAQRRAMDEALDSFVRGKRLDANWRFGLYEALCDPKDPERTTIIHGIWDNKDGSMAEGAEWFYDGDGDCRPPLIEYTGGRVIEGADDKGKREPDPDSEYQEHEQEQEPIIVNKHHKNVLKLTINKRDNAKIGKRRKEQQQQPKRRAARTGGVLPASPLSQSVSASAFTTTTRASRSAPASEASKPRPKRQSAKAKRTSHQFDGDSDDEFMP</sequence>